<organism evidence="1 2">
    <name type="scientific">Pedobacter metabolipauper</name>
    <dbReference type="NCBI Taxonomy" id="425513"/>
    <lineage>
        <taxon>Bacteria</taxon>
        <taxon>Pseudomonadati</taxon>
        <taxon>Bacteroidota</taxon>
        <taxon>Sphingobacteriia</taxon>
        <taxon>Sphingobacteriales</taxon>
        <taxon>Sphingobacteriaceae</taxon>
        <taxon>Pedobacter</taxon>
    </lineage>
</organism>
<keyword evidence="2" id="KW-1185">Reference proteome</keyword>
<accession>A0A4R6SSB3</accession>
<dbReference type="InterPro" id="IPR046233">
    <property type="entry name" value="DUF6266"/>
</dbReference>
<comment type="caution">
    <text evidence="1">The sequence shown here is derived from an EMBL/GenBank/DDBJ whole genome shotgun (WGS) entry which is preliminary data.</text>
</comment>
<dbReference type="Proteomes" id="UP000295620">
    <property type="component" value="Unassembled WGS sequence"/>
</dbReference>
<evidence type="ECO:0000313" key="2">
    <source>
        <dbReference type="Proteomes" id="UP000295620"/>
    </source>
</evidence>
<gene>
    <name evidence="1" type="ORF">ATK78_3587</name>
</gene>
<dbReference type="OrthoDB" id="821958at2"/>
<proteinExistence type="predicted"/>
<dbReference type="RefSeq" id="WP_133577429.1">
    <property type="nucleotide sequence ID" value="NZ_SNYC01000006.1"/>
</dbReference>
<protein>
    <submittedName>
        <fullName evidence="1">Uncharacterized protein</fullName>
    </submittedName>
</protein>
<reference evidence="1 2" key="1">
    <citation type="submission" date="2019-03" db="EMBL/GenBank/DDBJ databases">
        <title>Genomic Encyclopedia of Archaeal and Bacterial Type Strains, Phase II (KMG-II): from individual species to whole genera.</title>
        <authorList>
            <person name="Goeker M."/>
        </authorList>
    </citation>
    <scope>NUCLEOTIDE SEQUENCE [LARGE SCALE GENOMIC DNA]</scope>
    <source>
        <strain evidence="1 2">DSM 19035</strain>
    </source>
</reference>
<evidence type="ECO:0000313" key="1">
    <source>
        <dbReference type="EMBL" id="TDQ07461.1"/>
    </source>
</evidence>
<sequence length="244" mass="27496">MARVKNGIMGGFSGKAGPVVGYNIRDEWFMRGAPKLRTHWTDNELLNQAKFGLITNYLDPLKALIKVGFKNYYTKTGGYRAALSYTKKVAFITNKNGFYIDSELFRISGGPLLMAKDPAVTIKSLNVLKFTWDASNLDYNNQADQIMVLIYDPVLLQAQVTIYNGAFRKDGVYELPFQLRFEGREVDIHIGFVAADRQSQSNSQYLGSIKLPKLTAVEAEKLIRAGKKTKKLSKLDLQFIARHV</sequence>
<dbReference type="EMBL" id="SNYC01000006">
    <property type="protein sequence ID" value="TDQ07461.1"/>
    <property type="molecule type" value="Genomic_DNA"/>
</dbReference>
<name>A0A4R6SSB3_9SPHI</name>
<dbReference type="AlphaFoldDB" id="A0A4R6SSB3"/>
<dbReference type="Pfam" id="PF19781">
    <property type="entry name" value="DUF6266"/>
    <property type="match status" value="1"/>
</dbReference>